<dbReference type="Proteomes" id="UP001454036">
    <property type="component" value="Unassembled WGS sequence"/>
</dbReference>
<protein>
    <recommendedName>
        <fullName evidence="1">DUF4371 domain-containing protein</fullName>
    </recommendedName>
</protein>
<dbReference type="Pfam" id="PF14291">
    <property type="entry name" value="DUF4371"/>
    <property type="match status" value="1"/>
</dbReference>
<dbReference type="AlphaFoldDB" id="A0AAV3RR73"/>
<gene>
    <name evidence="2" type="ORF">LIER_30393</name>
</gene>
<reference evidence="2 3" key="1">
    <citation type="submission" date="2024-01" db="EMBL/GenBank/DDBJ databases">
        <title>The complete chloroplast genome sequence of Lithospermum erythrorhizon: insights into the phylogenetic relationship among Boraginaceae species and the maternal lineages of purple gromwells.</title>
        <authorList>
            <person name="Okada T."/>
            <person name="Watanabe K."/>
        </authorList>
    </citation>
    <scope>NUCLEOTIDE SEQUENCE [LARGE SCALE GENOMIC DNA]</scope>
</reference>
<dbReference type="InterPro" id="IPR025398">
    <property type="entry name" value="DUF4371"/>
</dbReference>
<dbReference type="EMBL" id="BAABME010010863">
    <property type="protein sequence ID" value="GAA0182598.1"/>
    <property type="molecule type" value="Genomic_DNA"/>
</dbReference>
<keyword evidence="3" id="KW-1185">Reference proteome</keyword>
<accession>A0AAV3RR73</accession>
<feature type="domain" description="DUF4371" evidence="1">
    <location>
        <begin position="1"/>
        <end position="77"/>
    </location>
</feature>
<evidence type="ECO:0000313" key="2">
    <source>
        <dbReference type="EMBL" id="GAA0182598.1"/>
    </source>
</evidence>
<organism evidence="2 3">
    <name type="scientific">Lithospermum erythrorhizon</name>
    <name type="common">Purple gromwell</name>
    <name type="synonym">Lithospermum officinale var. erythrorhizon</name>
    <dbReference type="NCBI Taxonomy" id="34254"/>
    <lineage>
        <taxon>Eukaryota</taxon>
        <taxon>Viridiplantae</taxon>
        <taxon>Streptophyta</taxon>
        <taxon>Embryophyta</taxon>
        <taxon>Tracheophyta</taxon>
        <taxon>Spermatophyta</taxon>
        <taxon>Magnoliopsida</taxon>
        <taxon>eudicotyledons</taxon>
        <taxon>Gunneridae</taxon>
        <taxon>Pentapetalae</taxon>
        <taxon>asterids</taxon>
        <taxon>lamiids</taxon>
        <taxon>Boraginales</taxon>
        <taxon>Boraginaceae</taxon>
        <taxon>Boraginoideae</taxon>
        <taxon>Lithospermeae</taxon>
        <taxon>Lithospermum</taxon>
    </lineage>
</organism>
<dbReference type="PANTHER" id="PTHR45749">
    <property type="match status" value="1"/>
</dbReference>
<evidence type="ECO:0000313" key="3">
    <source>
        <dbReference type="Proteomes" id="UP001454036"/>
    </source>
</evidence>
<comment type="caution">
    <text evidence="2">The sequence shown here is derived from an EMBL/GenBank/DDBJ whole genome shotgun (WGS) entry which is preliminary data.</text>
</comment>
<sequence>MNQKQSIEASIKKQSNKKKANYLVRIKASLTSAKYLLWGGLAFRAHDESDDSSYKGNFLELIEVLGLNNEEIDKVIL</sequence>
<proteinExistence type="predicted"/>
<evidence type="ECO:0000259" key="1">
    <source>
        <dbReference type="Pfam" id="PF14291"/>
    </source>
</evidence>
<name>A0AAV3RR73_LITER</name>
<dbReference type="PANTHER" id="PTHR45749:SF37">
    <property type="entry name" value="OS05G0311600 PROTEIN"/>
    <property type="match status" value="1"/>
</dbReference>